<proteinExistence type="predicted"/>
<keyword evidence="1" id="KW-0067">ATP-binding</keyword>
<gene>
    <name evidence="4" type="ORF">BEP19_04870</name>
</gene>
<reference evidence="4 5" key="1">
    <citation type="submission" date="2016-08" db="EMBL/GenBank/DDBJ databases">
        <title>Novel Firmicute Genomes.</title>
        <authorList>
            <person name="Poppleton D.I."/>
            <person name="Gribaldo S."/>
        </authorList>
    </citation>
    <scope>NUCLEOTIDE SEQUENCE [LARGE SCALE GENOMIC DNA]</scope>
    <source>
        <strain evidence="4 5">RAOx-1</strain>
    </source>
</reference>
<evidence type="ECO:0000256" key="2">
    <source>
        <dbReference type="SAM" id="MobiDB-lite"/>
    </source>
</evidence>
<sequence length="481" mass="53819">MSKVCAGIQVDEHSDFPSGTNLLISSKLQHLLQLPRSPLTIHLGQRKSSSRVQTFTSQSFLIRIRKDLAEQLCIPNGIQLNIQYEPKSRRIYLGPVFGVLITSLIRTPEGIFGSASLFCKELVQEAKSKGILAYIFTLNDVDQQNQTVNGWTWMNGKWVQRRLPSPDSIYNRLASRKSENKPENQAIIESFKKKGIHYFNEHFLNKWQVHEALSKNPQVSAYLPGTTLFKGFSTIKEAVSRYPQVYLKPANGSLGKGIYRISRTGKGFTCQYSTMAGTVQKTYSSLAKLHASIGPRISKFPYLVQQGLRLIRINGNPLDFRSLAQKDRTGKWIVTSIVGRIGQSQSIVSNLARGGTIMSVGEALAAAGPWSGTRPTRNQLSQTSRLLAEGLEAELEGHFGELGIDLAVDTSGRIWLLEINAKPSKNDDQVLSEQTKTRPSVKKLLDYSLFLKNMTKSTSNANKASLIALRRKRNQKKRRKR</sequence>
<dbReference type="RefSeq" id="WP_170145290.1">
    <property type="nucleotide sequence ID" value="NZ_MCHY01000008.1"/>
</dbReference>
<dbReference type="PROSITE" id="PS50975">
    <property type="entry name" value="ATP_GRASP"/>
    <property type="match status" value="1"/>
</dbReference>
<evidence type="ECO:0000313" key="5">
    <source>
        <dbReference type="Proteomes" id="UP000284219"/>
    </source>
</evidence>
<dbReference type="Gene3D" id="3.30.470.20">
    <property type="entry name" value="ATP-grasp fold, B domain"/>
    <property type="match status" value="1"/>
</dbReference>
<dbReference type="Proteomes" id="UP000284219">
    <property type="component" value="Unassembled WGS sequence"/>
</dbReference>
<evidence type="ECO:0000256" key="1">
    <source>
        <dbReference type="PROSITE-ProRule" id="PRU00409"/>
    </source>
</evidence>
<evidence type="ECO:0000313" key="4">
    <source>
        <dbReference type="EMBL" id="RKD23765.1"/>
    </source>
</evidence>
<dbReference type="SUPFAM" id="SSF56059">
    <property type="entry name" value="Glutathione synthetase ATP-binding domain-like"/>
    <property type="match status" value="1"/>
</dbReference>
<feature type="region of interest" description="Disordered" evidence="2">
    <location>
        <begin position="462"/>
        <end position="481"/>
    </location>
</feature>
<dbReference type="GO" id="GO:0046872">
    <property type="term" value="F:metal ion binding"/>
    <property type="evidence" value="ECO:0007669"/>
    <property type="project" value="InterPro"/>
</dbReference>
<feature type="domain" description="ATP-grasp" evidence="3">
    <location>
        <begin position="216"/>
        <end position="449"/>
    </location>
</feature>
<keyword evidence="5" id="KW-1185">Reference proteome</keyword>
<dbReference type="EMBL" id="MCHY01000008">
    <property type="protein sequence ID" value="RKD23765.1"/>
    <property type="molecule type" value="Genomic_DNA"/>
</dbReference>
<evidence type="ECO:0000259" key="3">
    <source>
        <dbReference type="PROSITE" id="PS50975"/>
    </source>
</evidence>
<dbReference type="InterPro" id="IPR011761">
    <property type="entry name" value="ATP-grasp"/>
</dbReference>
<protein>
    <recommendedName>
        <fullName evidence="3">ATP-grasp domain-containing protein</fullName>
    </recommendedName>
</protein>
<organism evidence="4 5">
    <name type="scientific">Ammoniphilus oxalaticus</name>
    <dbReference type="NCBI Taxonomy" id="66863"/>
    <lineage>
        <taxon>Bacteria</taxon>
        <taxon>Bacillati</taxon>
        <taxon>Bacillota</taxon>
        <taxon>Bacilli</taxon>
        <taxon>Bacillales</taxon>
        <taxon>Paenibacillaceae</taxon>
        <taxon>Aneurinibacillus group</taxon>
        <taxon>Ammoniphilus</taxon>
    </lineage>
</organism>
<name>A0A419SIE0_9BACL</name>
<comment type="caution">
    <text evidence="4">The sequence shown here is derived from an EMBL/GenBank/DDBJ whole genome shotgun (WGS) entry which is preliminary data.</text>
</comment>
<dbReference type="GO" id="GO:0005524">
    <property type="term" value="F:ATP binding"/>
    <property type="evidence" value="ECO:0007669"/>
    <property type="project" value="UniProtKB-UniRule"/>
</dbReference>
<dbReference type="Pfam" id="PF14398">
    <property type="entry name" value="ATPgrasp_YheCD"/>
    <property type="match status" value="1"/>
</dbReference>
<accession>A0A419SIE0</accession>
<keyword evidence="1" id="KW-0547">Nucleotide-binding</keyword>
<feature type="compositionally biased region" description="Basic residues" evidence="2">
    <location>
        <begin position="469"/>
        <end position="481"/>
    </location>
</feature>
<dbReference type="AlphaFoldDB" id="A0A419SIE0"/>
<dbReference type="InterPro" id="IPR026838">
    <property type="entry name" value="YheC/D"/>
</dbReference>